<keyword evidence="2 5" id="KW-0378">Hydrolase</keyword>
<keyword evidence="3 5" id="KW-0369">Histidine metabolism</keyword>
<feature type="binding site" evidence="5 7">
    <location>
        <position position="168"/>
    </location>
    <ligand>
        <name>Mn(2+)</name>
        <dbReference type="ChEBI" id="CHEBI:29035"/>
        <label>1</label>
    </ligand>
</feature>
<comment type="cofactor">
    <cofactor evidence="5 7">
        <name>Mn(2+)</name>
        <dbReference type="ChEBI" id="CHEBI:29035"/>
    </cofactor>
    <text evidence="5 7">Binds 2 manganese ions per subunit.</text>
</comment>
<dbReference type="PANTHER" id="PTHR11358">
    <property type="entry name" value="ARGINASE/AGMATINASE"/>
    <property type="match status" value="1"/>
</dbReference>
<dbReference type="GO" id="GO:0030145">
    <property type="term" value="F:manganese ion binding"/>
    <property type="evidence" value="ECO:0007669"/>
    <property type="project" value="UniProtKB-UniRule"/>
</dbReference>
<evidence type="ECO:0000256" key="9">
    <source>
        <dbReference type="RuleBase" id="RU003684"/>
    </source>
</evidence>
<reference evidence="10 11" key="1">
    <citation type="submission" date="2018-06" db="EMBL/GenBank/DDBJ databases">
        <authorList>
            <consortium name="Pathogen Informatics"/>
            <person name="Doyle S."/>
        </authorList>
    </citation>
    <scope>NUCLEOTIDE SEQUENCE [LARGE SCALE GENOMIC DNA]</scope>
    <source>
        <strain evidence="10 11">NCTC11343</strain>
    </source>
</reference>
<gene>
    <name evidence="10" type="primary">hutG_1</name>
    <name evidence="5" type="synonym">hutG</name>
    <name evidence="10" type="ORF">NCTC11343_01206</name>
</gene>
<dbReference type="GeneID" id="97180649"/>
<dbReference type="RefSeq" id="WP_112374088.1">
    <property type="nucleotide sequence ID" value="NZ_CP069793.1"/>
</dbReference>
<evidence type="ECO:0000256" key="8">
    <source>
        <dbReference type="PROSITE-ProRule" id="PRU00742"/>
    </source>
</evidence>
<evidence type="ECO:0000313" key="11">
    <source>
        <dbReference type="Proteomes" id="UP000251241"/>
    </source>
</evidence>
<organism evidence="10 11">
    <name type="scientific">Sphingobacterium multivorum</name>
    <dbReference type="NCBI Taxonomy" id="28454"/>
    <lineage>
        <taxon>Bacteria</taxon>
        <taxon>Pseudomonadati</taxon>
        <taxon>Bacteroidota</taxon>
        <taxon>Sphingobacteriia</taxon>
        <taxon>Sphingobacteriales</taxon>
        <taxon>Sphingobacteriaceae</taxon>
        <taxon>Sphingobacterium</taxon>
    </lineage>
</organism>
<proteinExistence type="inferred from homology"/>
<dbReference type="NCBIfam" id="TIGR01227">
    <property type="entry name" value="hutG"/>
    <property type="match status" value="1"/>
</dbReference>
<dbReference type="PANTHER" id="PTHR11358:SF35">
    <property type="entry name" value="FORMIMIDOYLGLUTAMASE"/>
    <property type="match status" value="1"/>
</dbReference>
<evidence type="ECO:0000256" key="2">
    <source>
        <dbReference type="ARBA" id="ARBA00022801"/>
    </source>
</evidence>
<evidence type="ECO:0000256" key="7">
    <source>
        <dbReference type="PIRSR" id="PIRSR036979-1"/>
    </source>
</evidence>
<feature type="binding site" evidence="5">
    <location>
        <position position="164"/>
    </location>
    <ligand>
        <name>Mn(2+)</name>
        <dbReference type="ChEBI" id="CHEBI:29035"/>
        <label>2</label>
    </ligand>
</feature>
<dbReference type="GO" id="GO:0019556">
    <property type="term" value="P:L-histidine catabolic process to glutamate and formamide"/>
    <property type="evidence" value="ECO:0007669"/>
    <property type="project" value="UniProtKB-UniRule"/>
</dbReference>
<dbReference type="Proteomes" id="UP000251241">
    <property type="component" value="Unassembled WGS sequence"/>
</dbReference>
<dbReference type="GO" id="GO:0019557">
    <property type="term" value="P:L-histidine catabolic process to glutamate and formate"/>
    <property type="evidence" value="ECO:0007669"/>
    <property type="project" value="UniProtKB-UniPathway"/>
</dbReference>
<dbReference type="InterPro" id="IPR023696">
    <property type="entry name" value="Ureohydrolase_dom_sf"/>
</dbReference>
<evidence type="ECO:0000256" key="1">
    <source>
        <dbReference type="ARBA" id="ARBA00022723"/>
    </source>
</evidence>
<dbReference type="Gene3D" id="3.40.800.10">
    <property type="entry name" value="Ureohydrolase domain"/>
    <property type="match status" value="1"/>
</dbReference>
<feature type="binding site" evidence="5 7">
    <location>
        <position position="164"/>
    </location>
    <ligand>
        <name>Mn(2+)</name>
        <dbReference type="ChEBI" id="CHEBI:29035"/>
        <label>1</label>
    </ligand>
</feature>
<feature type="binding site" evidence="7">
    <location>
        <position position="166"/>
    </location>
    <ligand>
        <name>Mn(2+)</name>
        <dbReference type="ChEBI" id="CHEBI:29035"/>
        <label>1</label>
    </ligand>
</feature>
<dbReference type="PIRSF" id="PIRSF036979">
    <property type="entry name" value="Arginase"/>
    <property type="match status" value="1"/>
</dbReference>
<comment type="pathway">
    <text evidence="5">Amino-acid degradation; L-histidine degradation into L-glutamate; L-glutamate from N-formimidoyl-L-glutamate (hydrolase route): step 1/1.</text>
</comment>
<dbReference type="Pfam" id="PF00491">
    <property type="entry name" value="Arginase"/>
    <property type="match status" value="1"/>
</dbReference>
<feature type="binding site" evidence="7">
    <location>
        <position position="259"/>
    </location>
    <ligand>
        <name>Mn(2+)</name>
        <dbReference type="ChEBI" id="CHEBI:29035"/>
        <label>1</label>
    </ligand>
</feature>
<dbReference type="AlphaFoldDB" id="A0A2X2IQV8"/>
<name>A0A2X2IQV8_SPHMU</name>
<accession>A0A2X2IQV8</accession>
<dbReference type="InterPro" id="IPR006035">
    <property type="entry name" value="Ureohydrolase"/>
</dbReference>
<dbReference type="HAMAP" id="MF_00737">
    <property type="entry name" value="Formimidoylglutam"/>
    <property type="match status" value="1"/>
</dbReference>
<feature type="binding site" evidence="5">
    <location>
        <position position="257"/>
    </location>
    <ligand>
        <name>Mn(2+)</name>
        <dbReference type="ChEBI" id="CHEBI:29035"/>
        <label>2</label>
    </ligand>
</feature>
<evidence type="ECO:0000256" key="6">
    <source>
        <dbReference type="NCBIfam" id="TIGR01227"/>
    </source>
</evidence>
<dbReference type="InterPro" id="IPR005923">
    <property type="entry name" value="HutG"/>
</dbReference>
<feature type="binding site" evidence="5">
    <location>
        <position position="259"/>
    </location>
    <ligand>
        <name>Mn(2+)</name>
        <dbReference type="ChEBI" id="CHEBI:29035"/>
        <label>2</label>
    </ligand>
</feature>
<dbReference type="GO" id="GO:0050415">
    <property type="term" value="F:formimidoylglutamase activity"/>
    <property type="evidence" value="ECO:0007669"/>
    <property type="project" value="UniProtKB-UniRule"/>
</dbReference>
<keyword evidence="4 5" id="KW-0464">Manganese</keyword>
<evidence type="ECO:0000313" key="10">
    <source>
        <dbReference type="EMBL" id="SPZ84662.1"/>
    </source>
</evidence>
<dbReference type="PROSITE" id="PS51409">
    <property type="entry name" value="ARGINASE_2"/>
    <property type="match status" value="1"/>
</dbReference>
<protein>
    <recommendedName>
        <fullName evidence="5 6">Formimidoylglutamase</fullName>
        <ecNumber evidence="5 6">3.5.3.8</ecNumber>
    </recommendedName>
    <alternativeName>
        <fullName evidence="5">Formiminoglutamase</fullName>
    </alternativeName>
    <alternativeName>
        <fullName evidence="5">Formiminoglutamate hydrolase</fullName>
    </alternativeName>
</protein>
<dbReference type="GO" id="GO:0008783">
    <property type="term" value="F:agmatinase activity"/>
    <property type="evidence" value="ECO:0007669"/>
    <property type="project" value="TreeGrafter"/>
</dbReference>
<comment type="similarity">
    <text evidence="5 8 9">Belongs to the arginase family.</text>
</comment>
<feature type="binding site" evidence="5">
    <location>
        <position position="166"/>
    </location>
    <ligand>
        <name>Mn(2+)</name>
        <dbReference type="ChEBI" id="CHEBI:29035"/>
        <label>2</label>
    </ligand>
</feature>
<evidence type="ECO:0000256" key="3">
    <source>
        <dbReference type="ARBA" id="ARBA00022808"/>
    </source>
</evidence>
<feature type="binding site" evidence="5 7">
    <location>
        <position position="137"/>
    </location>
    <ligand>
        <name>Mn(2+)</name>
        <dbReference type="ChEBI" id="CHEBI:29035"/>
        <label>1</label>
    </ligand>
</feature>
<comment type="catalytic activity">
    <reaction evidence="5">
        <text>N-formimidoyl-L-glutamate + H2O = formamide + L-glutamate</text>
        <dbReference type="Rhea" id="RHEA:22492"/>
        <dbReference type="ChEBI" id="CHEBI:15377"/>
        <dbReference type="ChEBI" id="CHEBI:16397"/>
        <dbReference type="ChEBI" id="CHEBI:29985"/>
        <dbReference type="ChEBI" id="CHEBI:58928"/>
        <dbReference type="EC" id="3.5.3.8"/>
    </reaction>
</comment>
<comment type="function">
    <text evidence="5">Catalyzes the conversion of N-formimidoyl-L-glutamate to L-glutamate and formamide.</text>
</comment>
<evidence type="ECO:0000256" key="5">
    <source>
        <dbReference type="HAMAP-Rule" id="MF_00737"/>
    </source>
</evidence>
<dbReference type="GO" id="GO:0033389">
    <property type="term" value="P:putrescine biosynthetic process from arginine, via agmatine"/>
    <property type="evidence" value="ECO:0007669"/>
    <property type="project" value="TreeGrafter"/>
</dbReference>
<sequence>MNFLLNNPEIYSKGDQAVWKGRTDGQDREWMRWHQLMDCVDLLEQPDLRQSFAFLGFCSDEGVGRNQGRVGAKDGPTALRNVLTNLPVHFSDKLQLKDCGDILIKDSDLELSQQGLGSALNCILEQEGFPVILGGGHEVTYGHYLGVKEFLKSRDQSLGIINLDAHLDIRPLQDGKGNSGTGFYQIEQDQSNAGLPFHYLAIGIQEISNTKGLLDYAKAKKVQIIGRESLVVEKLDFIRDKIVRFAKSVDYVYLTVDLDAFAAAYAPGVSALAFNGIVPDHLFFTIYDILLDLPNLKSVDFAEFNPHFDIDSRTAKLTADLIFKLINKLAIKFDQQLASR</sequence>
<keyword evidence="1 5" id="KW-0479">Metal-binding</keyword>
<evidence type="ECO:0000256" key="4">
    <source>
        <dbReference type="ARBA" id="ARBA00023211"/>
    </source>
</evidence>
<dbReference type="EMBL" id="UAUU01000003">
    <property type="protein sequence ID" value="SPZ84662.1"/>
    <property type="molecule type" value="Genomic_DNA"/>
</dbReference>
<dbReference type="CDD" id="cd09988">
    <property type="entry name" value="Formimidoylglutamase"/>
    <property type="match status" value="1"/>
</dbReference>
<dbReference type="EC" id="3.5.3.8" evidence="5 6"/>
<feature type="binding site" evidence="5 7">
    <location>
        <position position="257"/>
    </location>
    <ligand>
        <name>Mn(2+)</name>
        <dbReference type="ChEBI" id="CHEBI:29035"/>
        <label>1</label>
    </ligand>
</feature>
<dbReference type="SUPFAM" id="SSF52768">
    <property type="entry name" value="Arginase/deacetylase"/>
    <property type="match status" value="1"/>
</dbReference>
<dbReference type="InterPro" id="IPR020855">
    <property type="entry name" value="Ureohydrolase_Mn_BS"/>
</dbReference>
<dbReference type="PROSITE" id="PS01053">
    <property type="entry name" value="ARGINASE_1"/>
    <property type="match status" value="1"/>
</dbReference>
<dbReference type="UniPathway" id="UPA00379">
    <property type="reaction ID" value="UER00552"/>
</dbReference>